<keyword evidence="3" id="KW-1185">Reference proteome</keyword>
<dbReference type="PANTHER" id="PTHR47652:SF3">
    <property type="entry name" value="MITOCHONDRIAL IMPORT INNER MEMBRANE TRANSLOCASE SUBUNIT TIM44"/>
    <property type="match status" value="1"/>
</dbReference>
<dbReference type="PANTHER" id="PTHR47652">
    <property type="entry name" value="MITOCHONDRIAL IMPORT INNER MEMBRANE TRANSLOCASE SUBUNIT TIM44"/>
    <property type="match status" value="1"/>
</dbReference>
<feature type="signal peptide" evidence="1">
    <location>
        <begin position="1"/>
        <end position="16"/>
    </location>
</feature>
<protein>
    <submittedName>
        <fullName evidence="2">Uncharacterized protein</fullName>
    </submittedName>
</protein>
<proteinExistence type="predicted"/>
<accession>A0A7J8T305</accession>
<evidence type="ECO:0000313" key="2">
    <source>
        <dbReference type="EMBL" id="MBA0632136.1"/>
    </source>
</evidence>
<name>A0A7J8T305_GOSDV</name>
<dbReference type="Proteomes" id="UP000593561">
    <property type="component" value="Unassembled WGS sequence"/>
</dbReference>
<evidence type="ECO:0000256" key="1">
    <source>
        <dbReference type="SAM" id="SignalP"/>
    </source>
</evidence>
<reference evidence="2 3" key="1">
    <citation type="journal article" date="2019" name="Genome Biol. Evol.">
        <title>Insights into the evolution of the New World diploid cottons (Gossypium, subgenus Houzingenia) based on genome sequencing.</title>
        <authorList>
            <person name="Grover C.E."/>
            <person name="Arick M.A. 2nd"/>
            <person name="Thrash A."/>
            <person name="Conover J.L."/>
            <person name="Sanders W.S."/>
            <person name="Peterson D.G."/>
            <person name="Frelichowski J.E."/>
            <person name="Scheffler J.A."/>
            <person name="Scheffler B.E."/>
            <person name="Wendel J.F."/>
        </authorList>
    </citation>
    <scope>NUCLEOTIDE SEQUENCE [LARGE SCALE GENOMIC DNA]</scope>
    <source>
        <strain evidence="2">27</strain>
        <tissue evidence="2">Leaf</tissue>
    </source>
</reference>
<feature type="chain" id="PRO_5029881395" evidence="1">
    <location>
        <begin position="17"/>
        <end position="119"/>
    </location>
</feature>
<organism evidence="2 3">
    <name type="scientific">Gossypium davidsonii</name>
    <name type="common">Davidson's cotton</name>
    <name type="synonym">Gossypium klotzschianum subsp. davidsonii</name>
    <dbReference type="NCBI Taxonomy" id="34287"/>
    <lineage>
        <taxon>Eukaryota</taxon>
        <taxon>Viridiplantae</taxon>
        <taxon>Streptophyta</taxon>
        <taxon>Embryophyta</taxon>
        <taxon>Tracheophyta</taxon>
        <taxon>Spermatophyta</taxon>
        <taxon>Magnoliopsida</taxon>
        <taxon>eudicotyledons</taxon>
        <taxon>Gunneridae</taxon>
        <taxon>Pentapetalae</taxon>
        <taxon>rosids</taxon>
        <taxon>malvids</taxon>
        <taxon>Malvales</taxon>
        <taxon>Malvaceae</taxon>
        <taxon>Malvoideae</taxon>
        <taxon>Gossypium</taxon>
    </lineage>
</organism>
<evidence type="ECO:0000313" key="3">
    <source>
        <dbReference type="Proteomes" id="UP000593561"/>
    </source>
</evidence>
<dbReference type="EMBL" id="JABFAC010000013">
    <property type="protein sequence ID" value="MBA0632136.1"/>
    <property type="molecule type" value="Genomic_DNA"/>
</dbReference>
<keyword evidence="1" id="KW-0732">Signal</keyword>
<sequence length="119" mass="12736">MTNCLVLSLLVVSSLAMVTVVGRDNRAATALSKAKDKVSDTAHEANKLKQVTLGAAHEAIEKVVQKGQDVKESTKESINKSKEVATIVKGMAKTMGDDIVTNTSEQVENIHEKAMEEAV</sequence>
<comment type="caution">
    <text evidence="2">The sequence shown here is derived from an EMBL/GenBank/DDBJ whole genome shotgun (WGS) entry which is preliminary data.</text>
</comment>
<gene>
    <name evidence="2" type="ORF">Godav_000934</name>
</gene>
<dbReference type="AlphaFoldDB" id="A0A7J8T305"/>